<evidence type="ECO:0000256" key="6">
    <source>
        <dbReference type="ARBA" id="ARBA00022847"/>
    </source>
</evidence>
<dbReference type="Proteomes" id="UP000029264">
    <property type="component" value="Unassembled WGS sequence"/>
</dbReference>
<dbReference type="STRING" id="1515746.HR45_12690"/>
<dbReference type="AlphaFoldDB" id="A0A094LPK3"/>
<keyword evidence="6 9" id="KW-0769">Symport</keyword>
<evidence type="ECO:0000256" key="5">
    <source>
        <dbReference type="ARBA" id="ARBA00022692"/>
    </source>
</evidence>
<keyword evidence="5 9" id="KW-0812">Transmembrane</keyword>
<protein>
    <recommendedName>
        <fullName evidence="9">2-keto-3-deoxygluconate permease</fullName>
        <shortName evidence="9">KDG permease</shortName>
    </recommendedName>
</protein>
<dbReference type="GO" id="GO:0005886">
    <property type="term" value="C:plasma membrane"/>
    <property type="evidence" value="ECO:0007669"/>
    <property type="project" value="UniProtKB-SubCell"/>
</dbReference>
<dbReference type="HAMAP" id="MF_00070">
    <property type="entry name" value="KdgT"/>
    <property type="match status" value="1"/>
</dbReference>
<comment type="catalytic activity">
    <reaction evidence="9">
        <text>2-dehydro-3-deoxy-D-gluconate(in) + H(+)(in) = 2-dehydro-3-deoxy-D-gluconate(out) + H(+)(out)</text>
        <dbReference type="Rhea" id="RHEA:29943"/>
        <dbReference type="ChEBI" id="CHEBI:15378"/>
        <dbReference type="ChEBI" id="CHEBI:57990"/>
    </reaction>
</comment>
<keyword evidence="7 9" id="KW-1133">Transmembrane helix</keyword>
<accession>A0A094LPK3</accession>
<feature type="transmembrane region" description="Helical" evidence="9">
    <location>
        <begin position="12"/>
        <end position="29"/>
    </location>
</feature>
<feature type="transmembrane region" description="Helical" evidence="9">
    <location>
        <begin position="158"/>
        <end position="179"/>
    </location>
</feature>
<dbReference type="InterPro" id="IPR004684">
    <property type="entry name" value="2keto-3dGluconate_permease"/>
</dbReference>
<keyword evidence="4 9" id="KW-0762">Sugar transport</keyword>
<feature type="transmembrane region" description="Helical" evidence="9">
    <location>
        <begin position="77"/>
        <end position="95"/>
    </location>
</feature>
<dbReference type="OrthoDB" id="3185611at2"/>
<dbReference type="Pfam" id="PF03812">
    <property type="entry name" value="KdgT"/>
    <property type="match status" value="1"/>
</dbReference>
<feature type="transmembrane region" description="Helical" evidence="9">
    <location>
        <begin position="216"/>
        <end position="236"/>
    </location>
</feature>
<comment type="caution">
    <text evidence="9">Lacks conserved residue(s) required for the propagation of feature annotation.</text>
</comment>
<evidence type="ECO:0000256" key="3">
    <source>
        <dbReference type="ARBA" id="ARBA00022475"/>
    </source>
</evidence>
<organism evidence="10 11">
    <name type="scientific">Shewanella mangrovi</name>
    <dbReference type="NCBI Taxonomy" id="1515746"/>
    <lineage>
        <taxon>Bacteria</taxon>
        <taxon>Pseudomonadati</taxon>
        <taxon>Pseudomonadota</taxon>
        <taxon>Gammaproteobacteria</taxon>
        <taxon>Alteromonadales</taxon>
        <taxon>Shewanellaceae</taxon>
        <taxon>Shewanella</taxon>
    </lineage>
</organism>
<dbReference type="EMBL" id="JPEO01000009">
    <property type="protein sequence ID" value="KFZ37088.1"/>
    <property type="molecule type" value="Genomic_DNA"/>
</dbReference>
<comment type="caution">
    <text evidence="10">The sequence shown here is derived from an EMBL/GenBank/DDBJ whole genome shotgun (WGS) entry which is preliminary data.</text>
</comment>
<evidence type="ECO:0000256" key="7">
    <source>
        <dbReference type="ARBA" id="ARBA00022989"/>
    </source>
</evidence>
<keyword evidence="2 9" id="KW-0813">Transport</keyword>
<dbReference type="eggNOG" id="ENOG502Z7JT">
    <property type="taxonomic scope" value="Bacteria"/>
</dbReference>
<keyword evidence="11" id="KW-1185">Reference proteome</keyword>
<evidence type="ECO:0000313" key="10">
    <source>
        <dbReference type="EMBL" id="KFZ37088.1"/>
    </source>
</evidence>
<reference evidence="10 11" key="1">
    <citation type="submission" date="2014-06" db="EMBL/GenBank/DDBJ databases">
        <title>Shewanella sp. YQH10.</title>
        <authorList>
            <person name="Liu Y."/>
            <person name="Zeng R."/>
        </authorList>
    </citation>
    <scope>NUCLEOTIDE SEQUENCE [LARGE SCALE GENOMIC DNA]</scope>
    <source>
        <strain evidence="10 11">YQH10</strain>
    </source>
</reference>
<evidence type="ECO:0000313" key="11">
    <source>
        <dbReference type="Proteomes" id="UP000029264"/>
    </source>
</evidence>
<feature type="transmembrane region" description="Helical" evidence="9">
    <location>
        <begin position="191"/>
        <end position="210"/>
    </location>
</feature>
<gene>
    <name evidence="9" type="primary">kdgT</name>
    <name evidence="10" type="ORF">HR45_12690</name>
</gene>
<evidence type="ECO:0000256" key="8">
    <source>
        <dbReference type="ARBA" id="ARBA00023136"/>
    </source>
</evidence>
<feature type="transmembrane region" description="Helical" evidence="9">
    <location>
        <begin position="101"/>
        <end position="121"/>
    </location>
</feature>
<evidence type="ECO:0000256" key="2">
    <source>
        <dbReference type="ARBA" id="ARBA00022448"/>
    </source>
</evidence>
<evidence type="ECO:0000256" key="4">
    <source>
        <dbReference type="ARBA" id="ARBA00022597"/>
    </source>
</evidence>
<evidence type="ECO:0000256" key="9">
    <source>
        <dbReference type="HAMAP-Rule" id="MF_00070"/>
    </source>
</evidence>
<sequence length="320" mass="32329">MKIKQAIEKFPGGMMVIPLLLGALFKTFAPDALEIGGFVTSISHGAMAILGVFLVCMGADIKLKAAPKAVKTGVSITLVKFLVGTALGLAVAKMFGPDGLFGLSALAIIAAMTNSNGGLYAALTGEYGSETDVGAIAIVSLNDGPFLTMVALGTAGLVSIPFMNLVGVIIPILIGMLLGNLDEEMRTFLRAGANMLIPFFAFGLGVGINFEMLLSSGASGILLGLMTLLIGGFFNIMADKASGGSGVAGAAVSSTSGNAVATPAAIALIDPSLHQAAAIATTQVAASTILTALTVPLLTTWVAKRNAAKRASNQLAEEVA</sequence>
<keyword evidence="8 9" id="KW-0472">Membrane</keyword>
<feature type="transmembrane region" description="Helical" evidence="9">
    <location>
        <begin position="35"/>
        <end position="56"/>
    </location>
</feature>
<evidence type="ECO:0000256" key="1">
    <source>
        <dbReference type="ARBA" id="ARBA00006430"/>
    </source>
</evidence>
<keyword evidence="3 9" id="KW-1003">Cell membrane</keyword>
<feature type="transmembrane region" description="Helical" evidence="9">
    <location>
        <begin position="133"/>
        <end position="152"/>
    </location>
</feature>
<dbReference type="GO" id="GO:0015649">
    <property type="term" value="F:2-keto-3-deoxygluconate:proton symporter activity"/>
    <property type="evidence" value="ECO:0007669"/>
    <property type="project" value="UniProtKB-UniRule"/>
</dbReference>
<name>A0A094LPK3_9GAMM</name>
<proteinExistence type="inferred from homology"/>
<comment type="function">
    <text evidence="9">Catalyzes the proton-dependent uptake of 2-keto-3-deoxygluconate (KDG) into the cell.</text>
</comment>
<comment type="subcellular location">
    <subcellularLocation>
        <location evidence="9">Cell membrane</location>
        <topology evidence="9">Multi-pass membrane protein</topology>
    </subcellularLocation>
</comment>
<dbReference type="RefSeq" id="WP_037443376.1">
    <property type="nucleotide sequence ID" value="NZ_JPEO01000009.1"/>
</dbReference>
<comment type="similarity">
    <text evidence="1 9">Belongs to the KdgT transporter family.</text>
</comment>